<reference evidence="7" key="1">
    <citation type="submission" date="2009-02" db="EMBL/GenBank/DDBJ databases">
        <title>The Genome Sequence of Ajellomyces capsulatus strain G186AR.</title>
        <authorList>
            <consortium name="The Broad Institute Genome Sequencing Platform"/>
            <person name="Champion M."/>
            <person name="Cuomo C."/>
            <person name="Ma L.-J."/>
            <person name="Henn M.R."/>
            <person name="Sil A."/>
            <person name="Goldman B."/>
            <person name="Young S.K."/>
            <person name="Kodira C.D."/>
            <person name="Zeng Q."/>
            <person name="Koehrsen M."/>
            <person name="Alvarado L."/>
            <person name="Berlin A."/>
            <person name="Borenstein D."/>
            <person name="Chen Z."/>
            <person name="Engels R."/>
            <person name="Freedman E."/>
            <person name="Gellesch M."/>
            <person name="Goldberg J."/>
            <person name="Griggs A."/>
            <person name="Gujja S."/>
            <person name="Heiman D."/>
            <person name="Hepburn T."/>
            <person name="Howarth C."/>
            <person name="Jen D."/>
            <person name="Larson L."/>
            <person name="Lewis B."/>
            <person name="Mehta T."/>
            <person name="Park D."/>
            <person name="Pearson M."/>
            <person name="Roberts A."/>
            <person name="Saif S."/>
            <person name="Shea T."/>
            <person name="Shenoy N."/>
            <person name="Sisk P."/>
            <person name="Stolte C."/>
            <person name="Sykes S."/>
            <person name="Walk T."/>
            <person name="White J."/>
            <person name="Yandava C."/>
            <person name="Klein B."/>
            <person name="McEwen J.G."/>
            <person name="Puccia R."/>
            <person name="Goldman G.H."/>
            <person name="Felipe M.S."/>
            <person name="Nino-Vega G."/>
            <person name="San-Blas G."/>
            <person name="Taylor J."/>
            <person name="Mendoza L."/>
            <person name="Galagan J."/>
            <person name="Nusbaum C."/>
            <person name="Birren B."/>
        </authorList>
    </citation>
    <scope>NUCLEOTIDE SEQUENCE</scope>
    <source>
        <strain evidence="7">G186AR</strain>
    </source>
</reference>
<sequence length="670" mass="73492">MSESYEGRRSRSTDLGSYTVCESDLGFKICLSRSPEWTPQRREWLIVFSIFLLYLMIALDSTIIVPVLPTIASDLNGTAVEAFWAGTSFLLTYAIFQPFIAAVSDIFGRREVMLASVSLFTAGSLIACLAQNFSMLLTGRSIQGVGAGGVFVLGYVILTDIVPLRQRPKFTAIIQIAWAIGTILGPLFGGIFAEHSTWRWTFYINFPFCAIGFVMVPIAVRLKRQESTLIYKIKQVDWIGGSLFIISITLLMIAISWGGTQFAWDHIATFAPMILGIFGTLYTIWYEFQIANVPFLRKGLFYCRSAIAAYICSLIQGLELYIALYYIPLYFQAVKGLSPVLTGISALPITSSLVPASVFVAGIIARTGRFRWAIWMGWVLTTISTGLLLLLNTNTKTAVWATVLILLGFGHGLVLSALNLGVQAISTVNNVAHAVAMYSFLRAVGAALGVGMGGTVFQNAMSKRLSVLGLPTDIAKNAEAYIEVLHTLPANSVFKINIIECYVTGIQGVFTVMTGFSGLAMFLSFLIAKHSMDKDLEDESVSIEYKKPLPDRPMSKAPTLINPALPAPAYMASSSDNYLGTFDFEDCEPQKPYFVAHSAPQTLRTCGRRPSVGRFLVAIALKQFLLVFVGKLLQPLSFTKRGSFKAWLARTKIGYFCGAKLGKLDEPAFS</sequence>
<dbReference type="Gene3D" id="1.20.1720.10">
    <property type="entry name" value="Multidrug resistance protein D"/>
    <property type="match status" value="1"/>
</dbReference>
<feature type="transmembrane region" description="Helical" evidence="5">
    <location>
        <begin position="340"/>
        <end position="365"/>
    </location>
</feature>
<dbReference type="GO" id="GO:0022857">
    <property type="term" value="F:transmembrane transporter activity"/>
    <property type="evidence" value="ECO:0007669"/>
    <property type="project" value="InterPro"/>
</dbReference>
<feature type="transmembrane region" description="Helical" evidence="5">
    <location>
        <begin position="200"/>
        <end position="220"/>
    </location>
</feature>
<dbReference type="GO" id="GO:0005886">
    <property type="term" value="C:plasma membrane"/>
    <property type="evidence" value="ECO:0007669"/>
    <property type="project" value="TreeGrafter"/>
</dbReference>
<protein>
    <recommendedName>
        <fullName evidence="6">Major facilitator superfamily (MFS) profile domain-containing protein</fullName>
    </recommendedName>
</protein>
<evidence type="ECO:0000256" key="3">
    <source>
        <dbReference type="ARBA" id="ARBA00022989"/>
    </source>
</evidence>
<keyword evidence="3 5" id="KW-1133">Transmembrane helix</keyword>
<feature type="transmembrane region" description="Helical" evidence="5">
    <location>
        <begin position="266"/>
        <end position="286"/>
    </location>
</feature>
<dbReference type="AlphaFoldDB" id="C0NNN2"/>
<dbReference type="PROSITE" id="PS50850">
    <property type="entry name" value="MFS"/>
    <property type="match status" value="1"/>
</dbReference>
<feature type="transmembrane region" description="Helical" evidence="5">
    <location>
        <begin position="397"/>
        <end position="422"/>
    </location>
</feature>
<dbReference type="SUPFAM" id="SSF103473">
    <property type="entry name" value="MFS general substrate transporter"/>
    <property type="match status" value="1"/>
</dbReference>
<evidence type="ECO:0000256" key="4">
    <source>
        <dbReference type="ARBA" id="ARBA00023136"/>
    </source>
</evidence>
<dbReference type="RefSeq" id="XP_045287023.1">
    <property type="nucleotide sequence ID" value="XM_045431811.1"/>
</dbReference>
<feature type="transmembrane region" description="Helical" evidence="5">
    <location>
        <begin position="307"/>
        <end position="328"/>
    </location>
</feature>
<feature type="transmembrane region" description="Helical" evidence="5">
    <location>
        <begin position="372"/>
        <end position="391"/>
    </location>
</feature>
<feature type="transmembrane region" description="Helical" evidence="5">
    <location>
        <begin position="44"/>
        <end position="71"/>
    </location>
</feature>
<dbReference type="PANTHER" id="PTHR23501:SF94">
    <property type="entry name" value="MAJOR FACILITATOR SUPERFAMILY (MFS) PROFILE DOMAIN-CONTAINING PROTEIN"/>
    <property type="match status" value="1"/>
</dbReference>
<dbReference type="InterPro" id="IPR020846">
    <property type="entry name" value="MFS_dom"/>
</dbReference>
<evidence type="ECO:0000256" key="2">
    <source>
        <dbReference type="ARBA" id="ARBA00022692"/>
    </source>
</evidence>
<dbReference type="Pfam" id="PF07690">
    <property type="entry name" value="MFS_1"/>
    <property type="match status" value="1"/>
</dbReference>
<accession>C0NNN2</accession>
<evidence type="ECO:0000256" key="1">
    <source>
        <dbReference type="ARBA" id="ARBA00004141"/>
    </source>
</evidence>
<dbReference type="HOGENOM" id="CLU_000960_22_0_1"/>
<proteinExistence type="predicted"/>
<dbReference type="PANTHER" id="PTHR23501">
    <property type="entry name" value="MAJOR FACILITATOR SUPERFAMILY"/>
    <property type="match status" value="1"/>
</dbReference>
<dbReference type="InParanoid" id="C0NNN2"/>
<dbReference type="InterPro" id="IPR011701">
    <property type="entry name" value="MFS"/>
</dbReference>
<comment type="subcellular location">
    <subcellularLocation>
        <location evidence="1">Membrane</location>
        <topology evidence="1">Multi-pass membrane protein</topology>
    </subcellularLocation>
</comment>
<dbReference type="VEuPathDB" id="FungiDB:I7I50_05182"/>
<keyword evidence="2 5" id="KW-0812">Transmembrane</keyword>
<evidence type="ECO:0000313" key="7">
    <source>
        <dbReference type="EMBL" id="EEH06542.1"/>
    </source>
</evidence>
<dbReference type="GeneID" id="69037778"/>
<feature type="transmembrane region" description="Helical" evidence="5">
    <location>
        <begin position="83"/>
        <end position="100"/>
    </location>
</feature>
<dbReference type="Gene3D" id="1.20.1250.20">
    <property type="entry name" value="MFS general substrate transporter like domains"/>
    <property type="match status" value="1"/>
</dbReference>
<feature type="transmembrane region" description="Helical" evidence="5">
    <location>
        <begin position="241"/>
        <end position="260"/>
    </location>
</feature>
<gene>
    <name evidence="7" type="ORF">HCBG_04762</name>
</gene>
<feature type="domain" description="Major facilitator superfamily (MFS) profile" evidence="6">
    <location>
        <begin position="46"/>
        <end position="532"/>
    </location>
</feature>
<dbReference type="InterPro" id="IPR005829">
    <property type="entry name" value="Sugar_transporter_CS"/>
</dbReference>
<dbReference type="EMBL" id="GG663368">
    <property type="protein sequence ID" value="EEH06542.1"/>
    <property type="molecule type" value="Genomic_DNA"/>
</dbReference>
<dbReference type="Proteomes" id="UP000001631">
    <property type="component" value="Unassembled WGS sequence"/>
</dbReference>
<dbReference type="InterPro" id="IPR036259">
    <property type="entry name" value="MFS_trans_sf"/>
</dbReference>
<name>C0NNN2_AJECG</name>
<feature type="transmembrane region" description="Helical" evidence="5">
    <location>
        <begin position="112"/>
        <end position="134"/>
    </location>
</feature>
<feature type="transmembrane region" description="Helical" evidence="5">
    <location>
        <begin position="434"/>
        <end position="457"/>
    </location>
</feature>
<feature type="transmembrane region" description="Helical" evidence="5">
    <location>
        <begin position="140"/>
        <end position="158"/>
    </location>
</feature>
<evidence type="ECO:0000259" key="6">
    <source>
        <dbReference type="PROSITE" id="PS50850"/>
    </source>
</evidence>
<evidence type="ECO:0000256" key="5">
    <source>
        <dbReference type="SAM" id="Phobius"/>
    </source>
</evidence>
<dbReference type="PROSITE" id="PS00216">
    <property type="entry name" value="SUGAR_TRANSPORT_1"/>
    <property type="match status" value="1"/>
</dbReference>
<organism evidence="7 8">
    <name type="scientific">Ajellomyces capsulatus (strain G186AR / H82 / ATCC MYA-2454 / RMSCC 2432)</name>
    <name type="common">Darling's disease fungus</name>
    <name type="synonym">Histoplasma capsulatum</name>
    <dbReference type="NCBI Taxonomy" id="447093"/>
    <lineage>
        <taxon>Eukaryota</taxon>
        <taxon>Fungi</taxon>
        <taxon>Dikarya</taxon>
        <taxon>Ascomycota</taxon>
        <taxon>Pezizomycotina</taxon>
        <taxon>Eurotiomycetes</taxon>
        <taxon>Eurotiomycetidae</taxon>
        <taxon>Onygenales</taxon>
        <taxon>Ajellomycetaceae</taxon>
        <taxon>Histoplasma</taxon>
    </lineage>
</organism>
<feature type="transmembrane region" description="Helical" evidence="5">
    <location>
        <begin position="509"/>
        <end position="528"/>
    </location>
</feature>
<keyword evidence="8" id="KW-1185">Reference proteome</keyword>
<feature type="transmembrane region" description="Helical" evidence="5">
    <location>
        <begin position="170"/>
        <end position="188"/>
    </location>
</feature>
<evidence type="ECO:0000313" key="8">
    <source>
        <dbReference type="Proteomes" id="UP000001631"/>
    </source>
</evidence>
<keyword evidence="4 5" id="KW-0472">Membrane</keyword>